<dbReference type="EMBL" id="QEYD01000005">
    <property type="protein sequence ID" value="PWE28924.1"/>
    <property type="molecule type" value="Genomic_DNA"/>
</dbReference>
<dbReference type="PRINTS" id="PR00080">
    <property type="entry name" value="SDRFAMILY"/>
</dbReference>
<dbReference type="PANTHER" id="PTHR42760:SF40">
    <property type="entry name" value="3-OXOACYL-[ACYL-CARRIER-PROTEIN] REDUCTASE, CHLOROPLASTIC"/>
    <property type="match status" value="1"/>
</dbReference>
<keyword evidence="2" id="KW-0560">Oxidoreductase</keyword>
<reference evidence="3 4" key="1">
    <citation type="submission" date="2018-05" db="EMBL/GenBank/DDBJ databases">
        <title>Pararhodobacter marina sp. nov., isolated from deep-sea water of the Indian Ocean.</title>
        <authorList>
            <person name="Lai Q.Sr."/>
            <person name="Liu X."/>
            <person name="Shao Z."/>
        </authorList>
    </citation>
    <scope>NUCLEOTIDE SEQUENCE [LARGE SCALE GENOMIC DNA]</scope>
    <source>
        <strain evidence="3 4">CIC4N-9</strain>
    </source>
</reference>
<dbReference type="GeneID" id="94365002"/>
<dbReference type="PRINTS" id="PR00081">
    <property type="entry name" value="GDHRDH"/>
</dbReference>
<dbReference type="Proteomes" id="UP000244940">
    <property type="component" value="Unassembled WGS sequence"/>
</dbReference>
<evidence type="ECO:0000313" key="3">
    <source>
        <dbReference type="EMBL" id="PWE28924.1"/>
    </source>
</evidence>
<dbReference type="Gene3D" id="3.40.50.720">
    <property type="entry name" value="NAD(P)-binding Rossmann-like Domain"/>
    <property type="match status" value="1"/>
</dbReference>
<comment type="caution">
    <text evidence="3">The sequence shown here is derived from an EMBL/GenBank/DDBJ whole genome shotgun (WGS) entry which is preliminary data.</text>
</comment>
<keyword evidence="4" id="KW-1185">Reference proteome</keyword>
<dbReference type="AlphaFoldDB" id="A0A2U2CAW6"/>
<gene>
    <name evidence="3" type="ORF">C4N9_08870</name>
</gene>
<sequence>MESTNQTSPHALAAVVTGACGGIGRGVAERLAQDGWRLIVTDLDAAKAQALAAELPGDGHRGLACDVASETSVAQLFDMISMDYGQADGLVTAAGILRLGEGGARTPLAEMEVGDFDDHLAVNARGTFLCIRAYLRQWQDQARPTRGRIVTFGSVAAQLGGYRSSASYIASKGAVMALTKAAAREAAPLGVTVNGVAPGLIDAPMLRLSLAPGQEKAAAEAIPLGRIGTPEDVAAAISYLMSEGGGYMTGGMLDINGGYRMQ</sequence>
<evidence type="ECO:0000256" key="2">
    <source>
        <dbReference type="ARBA" id="ARBA00023002"/>
    </source>
</evidence>
<evidence type="ECO:0000313" key="4">
    <source>
        <dbReference type="Proteomes" id="UP000244940"/>
    </source>
</evidence>
<dbReference type="RefSeq" id="WP_109532973.1">
    <property type="nucleotide sequence ID" value="NZ_QEYD01000005.1"/>
</dbReference>
<evidence type="ECO:0000256" key="1">
    <source>
        <dbReference type="ARBA" id="ARBA00006484"/>
    </source>
</evidence>
<dbReference type="GO" id="GO:0030497">
    <property type="term" value="P:fatty acid elongation"/>
    <property type="evidence" value="ECO:0007669"/>
    <property type="project" value="TreeGrafter"/>
</dbReference>
<dbReference type="PANTHER" id="PTHR42760">
    <property type="entry name" value="SHORT-CHAIN DEHYDROGENASES/REDUCTASES FAMILY MEMBER"/>
    <property type="match status" value="1"/>
</dbReference>
<dbReference type="SUPFAM" id="SSF51735">
    <property type="entry name" value="NAD(P)-binding Rossmann-fold domains"/>
    <property type="match status" value="1"/>
</dbReference>
<name>A0A2U2CAW6_9RHOB</name>
<dbReference type="Pfam" id="PF13561">
    <property type="entry name" value="adh_short_C2"/>
    <property type="match status" value="1"/>
</dbReference>
<accession>A0A2U2CAW6</accession>
<dbReference type="GO" id="GO:0016616">
    <property type="term" value="F:oxidoreductase activity, acting on the CH-OH group of donors, NAD or NADP as acceptor"/>
    <property type="evidence" value="ECO:0007669"/>
    <property type="project" value="TreeGrafter"/>
</dbReference>
<organism evidence="3 4">
    <name type="scientific">Pararhodobacter marinus</name>
    <dbReference type="NCBI Taxonomy" id="2184063"/>
    <lineage>
        <taxon>Bacteria</taxon>
        <taxon>Pseudomonadati</taxon>
        <taxon>Pseudomonadota</taxon>
        <taxon>Alphaproteobacteria</taxon>
        <taxon>Rhodobacterales</taxon>
        <taxon>Paracoccaceae</taxon>
        <taxon>Pararhodobacter</taxon>
    </lineage>
</organism>
<protein>
    <submittedName>
        <fullName evidence="3">Short-chain dehydrogenase</fullName>
    </submittedName>
</protein>
<dbReference type="InterPro" id="IPR002347">
    <property type="entry name" value="SDR_fam"/>
</dbReference>
<dbReference type="InterPro" id="IPR036291">
    <property type="entry name" value="NAD(P)-bd_dom_sf"/>
</dbReference>
<dbReference type="OrthoDB" id="198783at2"/>
<dbReference type="CDD" id="cd05233">
    <property type="entry name" value="SDR_c"/>
    <property type="match status" value="1"/>
</dbReference>
<proteinExistence type="inferred from homology"/>
<dbReference type="FunFam" id="3.40.50.720:FF:000173">
    <property type="entry name" value="3-oxoacyl-[acyl-carrier protein] reductase"/>
    <property type="match status" value="1"/>
</dbReference>
<comment type="similarity">
    <text evidence="1">Belongs to the short-chain dehydrogenases/reductases (SDR) family.</text>
</comment>